<organism evidence="2 3">
    <name type="scientific">Aspergillus wentii DTO 134E9</name>
    <dbReference type="NCBI Taxonomy" id="1073089"/>
    <lineage>
        <taxon>Eukaryota</taxon>
        <taxon>Fungi</taxon>
        <taxon>Dikarya</taxon>
        <taxon>Ascomycota</taxon>
        <taxon>Pezizomycotina</taxon>
        <taxon>Eurotiomycetes</taxon>
        <taxon>Eurotiomycetidae</taxon>
        <taxon>Eurotiales</taxon>
        <taxon>Aspergillaceae</taxon>
        <taxon>Aspergillus</taxon>
        <taxon>Aspergillus subgen. Cremei</taxon>
    </lineage>
</organism>
<feature type="region of interest" description="Disordered" evidence="1">
    <location>
        <begin position="640"/>
        <end position="692"/>
    </location>
</feature>
<evidence type="ECO:0000313" key="2">
    <source>
        <dbReference type="EMBL" id="OJJ29537.1"/>
    </source>
</evidence>
<dbReference type="OrthoDB" id="5341904at2759"/>
<evidence type="ECO:0000313" key="3">
    <source>
        <dbReference type="Proteomes" id="UP000184383"/>
    </source>
</evidence>
<accession>A0A1L9R3S9</accession>
<dbReference type="EMBL" id="KV878226">
    <property type="protein sequence ID" value="OJJ29537.1"/>
    <property type="molecule type" value="Genomic_DNA"/>
</dbReference>
<sequence>MGSFPSIQCRDERRRSNRLSKPPIGKSKPSSGSTSPSLPCPASNSVSPVLPGPAVWRDPWNETSIPIDPSDLESNAQRAQSLPSVTFQSEPRRLSSTVNSRSDSIVEEEDDQFFPSPGSSSNETSLTRKASFRPITLQGSLRSRPSLRQPKRSYSVHSSPRRTNSAIYESSLEEASSSNTHFMVDNQRFSLTRRRSLLTRPGVATRRSTQKTAQGASSPVDHEMKVPSKYPAEASIIAQRVDYGELLTPSPPFAQCARPSTSGSDLEYTHLGALKLGSLRVVNGSVSPCPSDRVPVDVPRSTTSELRVGCRPALTEAEEAEEAVVGMTRNRLSTSMLHIPALDSDPSKQDDVPGSPFSFEKSPTIAIPEEQLLFAEETGDEAIFMSEDEENMGSDQPEQVTLEGISEKRPLPSLSKADSGYSSATSIRSLRKTRSGSQRPRDLGACDNQAFFELSNKLALQRHLSLRGQNFDPRIRYSAFPESPEYPTGMSTMCHDMQQMQLDGRIRSASFATYPGSSCATSLHQAPSANFDFPATEKLFTQKRRIEGATNPPYRTQCPDVIRAPRHSKKSPSFEMGFDDRSYRNRAHTSASGSRSARKNFSVMAKERGSPISSKYPTGTRMKRLGIEIPSLPTFSIPEKAEDTPEGDVGNLGTDVPRGRTRSWSIERQHYPSKKLQKRSSAYKAPSPFIFH</sequence>
<feature type="compositionally biased region" description="Polar residues" evidence="1">
    <location>
        <begin position="206"/>
        <end position="217"/>
    </location>
</feature>
<feature type="region of interest" description="Disordered" evidence="1">
    <location>
        <begin position="1"/>
        <end position="165"/>
    </location>
</feature>
<dbReference type="Proteomes" id="UP000184383">
    <property type="component" value="Unassembled WGS sequence"/>
</dbReference>
<dbReference type="RefSeq" id="XP_040683214.1">
    <property type="nucleotide sequence ID" value="XM_040831740.1"/>
</dbReference>
<feature type="compositionally biased region" description="Polar residues" evidence="1">
    <location>
        <begin position="72"/>
        <end position="103"/>
    </location>
</feature>
<dbReference type="VEuPathDB" id="FungiDB:ASPWEDRAFT_177889"/>
<proteinExistence type="predicted"/>
<dbReference type="GeneID" id="63747588"/>
<protein>
    <submittedName>
        <fullName evidence="2">Uncharacterized protein</fullName>
    </submittedName>
</protein>
<gene>
    <name evidence="2" type="ORF">ASPWEDRAFT_177889</name>
</gene>
<feature type="region of interest" description="Disordered" evidence="1">
    <location>
        <begin position="565"/>
        <end position="618"/>
    </location>
</feature>
<feature type="compositionally biased region" description="Polar residues" evidence="1">
    <location>
        <begin position="117"/>
        <end position="128"/>
    </location>
</feature>
<dbReference type="AlphaFoldDB" id="A0A1L9R3S9"/>
<keyword evidence="3" id="KW-1185">Reference proteome</keyword>
<feature type="region of interest" description="Disordered" evidence="1">
    <location>
        <begin position="341"/>
        <end position="361"/>
    </location>
</feature>
<feature type="compositionally biased region" description="Low complexity" evidence="1">
    <location>
        <begin position="20"/>
        <end position="41"/>
    </location>
</feature>
<dbReference type="STRING" id="1073089.A0A1L9R3S9"/>
<reference evidence="3" key="1">
    <citation type="journal article" date="2017" name="Genome Biol.">
        <title>Comparative genomics reveals high biological diversity and specific adaptations in the industrially and medically important fungal genus Aspergillus.</title>
        <authorList>
            <person name="de Vries R.P."/>
            <person name="Riley R."/>
            <person name="Wiebenga A."/>
            <person name="Aguilar-Osorio G."/>
            <person name="Amillis S."/>
            <person name="Uchima C.A."/>
            <person name="Anderluh G."/>
            <person name="Asadollahi M."/>
            <person name="Askin M."/>
            <person name="Barry K."/>
            <person name="Battaglia E."/>
            <person name="Bayram O."/>
            <person name="Benocci T."/>
            <person name="Braus-Stromeyer S.A."/>
            <person name="Caldana C."/>
            <person name="Canovas D."/>
            <person name="Cerqueira G.C."/>
            <person name="Chen F."/>
            <person name="Chen W."/>
            <person name="Choi C."/>
            <person name="Clum A."/>
            <person name="Dos Santos R.A."/>
            <person name="Damasio A.R."/>
            <person name="Diallinas G."/>
            <person name="Emri T."/>
            <person name="Fekete E."/>
            <person name="Flipphi M."/>
            <person name="Freyberg S."/>
            <person name="Gallo A."/>
            <person name="Gournas C."/>
            <person name="Habgood R."/>
            <person name="Hainaut M."/>
            <person name="Harispe M.L."/>
            <person name="Henrissat B."/>
            <person name="Hilden K.S."/>
            <person name="Hope R."/>
            <person name="Hossain A."/>
            <person name="Karabika E."/>
            <person name="Karaffa L."/>
            <person name="Karanyi Z."/>
            <person name="Krasevec N."/>
            <person name="Kuo A."/>
            <person name="Kusch H."/>
            <person name="LaButti K."/>
            <person name="Lagendijk E.L."/>
            <person name="Lapidus A."/>
            <person name="Levasseur A."/>
            <person name="Lindquist E."/>
            <person name="Lipzen A."/>
            <person name="Logrieco A.F."/>
            <person name="MacCabe A."/>
            <person name="Maekelae M.R."/>
            <person name="Malavazi I."/>
            <person name="Melin P."/>
            <person name="Meyer V."/>
            <person name="Mielnichuk N."/>
            <person name="Miskei M."/>
            <person name="Molnar A.P."/>
            <person name="Mule G."/>
            <person name="Ngan C.Y."/>
            <person name="Orejas M."/>
            <person name="Orosz E."/>
            <person name="Ouedraogo J.P."/>
            <person name="Overkamp K.M."/>
            <person name="Park H.-S."/>
            <person name="Perrone G."/>
            <person name="Piumi F."/>
            <person name="Punt P.J."/>
            <person name="Ram A.F."/>
            <person name="Ramon A."/>
            <person name="Rauscher S."/>
            <person name="Record E."/>
            <person name="Riano-Pachon D.M."/>
            <person name="Robert V."/>
            <person name="Roehrig J."/>
            <person name="Ruller R."/>
            <person name="Salamov A."/>
            <person name="Salih N.S."/>
            <person name="Samson R.A."/>
            <person name="Sandor E."/>
            <person name="Sanguinetti M."/>
            <person name="Schuetze T."/>
            <person name="Sepcic K."/>
            <person name="Shelest E."/>
            <person name="Sherlock G."/>
            <person name="Sophianopoulou V."/>
            <person name="Squina F.M."/>
            <person name="Sun H."/>
            <person name="Susca A."/>
            <person name="Todd R.B."/>
            <person name="Tsang A."/>
            <person name="Unkles S.E."/>
            <person name="van de Wiele N."/>
            <person name="van Rossen-Uffink D."/>
            <person name="Oliveira J.V."/>
            <person name="Vesth T.C."/>
            <person name="Visser J."/>
            <person name="Yu J.-H."/>
            <person name="Zhou M."/>
            <person name="Andersen M.R."/>
            <person name="Archer D.B."/>
            <person name="Baker S.E."/>
            <person name="Benoit I."/>
            <person name="Brakhage A.A."/>
            <person name="Braus G.H."/>
            <person name="Fischer R."/>
            <person name="Frisvad J.C."/>
            <person name="Goldman G.H."/>
            <person name="Houbraken J."/>
            <person name="Oakley B."/>
            <person name="Pocsi I."/>
            <person name="Scazzocchio C."/>
            <person name="Seiboth B."/>
            <person name="vanKuyk P.A."/>
            <person name="Wortman J."/>
            <person name="Dyer P.S."/>
            <person name="Grigoriev I.V."/>
        </authorList>
    </citation>
    <scope>NUCLEOTIDE SEQUENCE [LARGE SCALE GENOMIC DNA]</scope>
    <source>
        <strain evidence="3">DTO 134E9</strain>
    </source>
</reference>
<name>A0A1L9R3S9_ASPWE</name>
<evidence type="ECO:0000256" key="1">
    <source>
        <dbReference type="SAM" id="MobiDB-lite"/>
    </source>
</evidence>
<feature type="compositionally biased region" description="Polar residues" evidence="1">
    <location>
        <begin position="155"/>
        <end position="165"/>
    </location>
</feature>
<feature type="region of interest" description="Disordered" evidence="1">
    <location>
        <begin position="404"/>
        <end position="442"/>
    </location>
</feature>
<feature type="region of interest" description="Disordered" evidence="1">
    <location>
        <begin position="198"/>
        <end position="224"/>
    </location>
</feature>